<dbReference type="AlphaFoldDB" id="G4Q9Y2"/>
<sequence>MIVTIYICVYLKVEQNILNSENKETFQYISGWEALNITNEKGLTADWHPLNYFQKDKPFKLYTLDKCMPLGTKGIKLRYIPFLKNRYYVASFARAIADLVYLDQCYGLKNCVYDFLDEKDAKEIYDYLKIINKTKNVEQFMRYELTKLYFEEKTMLDSQNDRIKLIKEILPLLGDKFVLKGGTALYLYYGLDRYSEDVDLDCKTSNMNFLNKLKNHRDFKDWKVTLKTNTETAFKLMIDYGAVSKEGAYPLKIEVSARNTQRLRDLPNLYQKHGNVNVYGIDELIHMKTAAFTGRDKVRDLYDLNFLFKKYPENFSESLLRVIVPKLYYSGEEELNNLLEYEFNKHNLSISGFVDFKNFTESLEKRMTERLTFLEKNKTIYPTNSKHDNDG</sequence>
<reference evidence="1 2" key="2">
    <citation type="journal article" date="2012" name="PLoS ONE">
        <title>Genomic characterization of the taylorella genus.</title>
        <authorList>
            <person name="Hebert L."/>
            <person name="Moumen B."/>
            <person name="Pons N."/>
            <person name="Duquesne F."/>
            <person name="Breuil M.F."/>
            <person name="Goux D."/>
            <person name="Batto J.M."/>
            <person name="Laugier C."/>
            <person name="Renault P."/>
            <person name="Petry S."/>
        </authorList>
    </citation>
    <scope>NUCLEOTIDE SEQUENCE [LARGE SCALE GENOMIC DNA]</scope>
    <source>
        <strain evidence="1 2">MCE3</strain>
    </source>
</reference>
<organism evidence="1 2">
    <name type="scientific">Taylorella asinigenitalis (strain MCE3)</name>
    <dbReference type="NCBI Taxonomy" id="1008459"/>
    <lineage>
        <taxon>Bacteria</taxon>
        <taxon>Pseudomonadati</taxon>
        <taxon>Pseudomonadota</taxon>
        <taxon>Betaproteobacteria</taxon>
        <taxon>Burkholderiales</taxon>
        <taxon>Alcaligenaceae</taxon>
        <taxon>Taylorella</taxon>
    </lineage>
</organism>
<dbReference type="Proteomes" id="UP000009284">
    <property type="component" value="Chromosome"/>
</dbReference>
<keyword evidence="2" id="KW-1185">Reference proteome</keyword>
<evidence type="ECO:0000313" key="2">
    <source>
        <dbReference type="Proteomes" id="UP000009284"/>
    </source>
</evidence>
<dbReference type="RefSeq" id="WP_014111795.1">
    <property type="nucleotide sequence ID" value="NC_016043.1"/>
</dbReference>
<dbReference type="KEGG" id="tas:TASI_1147"/>
<protein>
    <submittedName>
        <fullName evidence="1">Uncharacterized protein</fullName>
    </submittedName>
</protein>
<gene>
    <name evidence="1" type="ordered locus">TASI_1147</name>
</gene>
<dbReference type="Gene3D" id="3.10.450.620">
    <property type="entry name" value="JHP933, nucleotidyltransferase-like core domain"/>
    <property type="match status" value="1"/>
</dbReference>
<proteinExistence type="predicted"/>
<reference key="1">
    <citation type="submission" date="2011-09" db="EMBL/GenBank/DDBJ databases">
        <title>Genomic characterization of the Taylorella genus.</title>
        <authorList>
            <person name="Hebert L."/>
            <person name="Moumen B."/>
            <person name="Pons N."/>
            <person name="Duquesne F."/>
            <person name="Breuil M.-F."/>
            <person name="Goux D."/>
            <person name="Batto J.-M."/>
            <person name="Renault P."/>
            <person name="Laugier C."/>
            <person name="Petry S."/>
        </authorList>
    </citation>
    <scope>NUCLEOTIDE SEQUENCE</scope>
    <source>
        <strain>MCE3</strain>
    </source>
</reference>
<name>G4Q9Y2_TAYAM</name>
<evidence type="ECO:0000313" key="1">
    <source>
        <dbReference type="EMBL" id="AEP36901.1"/>
    </source>
</evidence>
<dbReference type="InterPro" id="IPR014942">
    <property type="entry name" value="AbiEii"/>
</dbReference>
<dbReference type="eggNOG" id="COG2253">
    <property type="taxonomic scope" value="Bacteria"/>
</dbReference>
<dbReference type="Gene3D" id="1.20.58.1790">
    <property type="entry name" value="JHP933, helical tail domain"/>
    <property type="match status" value="1"/>
</dbReference>
<dbReference type="HOGENOM" id="CLU_705825_0_0_4"/>
<dbReference type="Pfam" id="PF08843">
    <property type="entry name" value="AbiEii"/>
    <property type="match status" value="1"/>
</dbReference>
<dbReference type="EMBL" id="CP003059">
    <property type="protein sequence ID" value="AEP36901.1"/>
    <property type="molecule type" value="Genomic_DNA"/>
</dbReference>
<accession>G4Q9Y2</accession>